<proteinExistence type="inferred from homology"/>
<dbReference type="InterPro" id="IPR053162">
    <property type="entry name" value="DnaD"/>
</dbReference>
<comment type="caution">
    <text evidence="4">The sequence shown here is derived from an EMBL/GenBank/DDBJ whole genome shotgun (WGS) entry which is preliminary data.</text>
</comment>
<dbReference type="InterPro" id="IPR034829">
    <property type="entry name" value="DnaD-like_sf"/>
</dbReference>
<dbReference type="InterPro" id="IPR053843">
    <property type="entry name" value="DnaD_N"/>
</dbReference>
<sequence>MASFSCWPHKKGSSDMQTDRLQIWTEQGNVIISQLFFHHYKKIGITDSEAMLMMHIIAYSSEGNFFPTPQDLSSRMNLTLDEVSSGLQRMIQKNVLSIVQEIDEKGVLFERFSLMPLWNRLVDCVVVEENQTFTDQKKEEEGEIYRLFEQEFGRLLSPMECETIAMWFDQDGHTADVIKAALKEGVLAQKLSLRYIDRILFEWKKKNVKTVADAERHARHFRTSTVPPRQERQEERKTVPFYNWLEERE</sequence>
<comment type="similarity">
    <text evidence="1">Belongs to the DnaB/DnaD family.</text>
</comment>
<dbReference type="Proteomes" id="UP001595817">
    <property type="component" value="Unassembled WGS sequence"/>
</dbReference>
<protein>
    <submittedName>
        <fullName evidence="4">DnaD domain protein</fullName>
    </submittedName>
</protein>
<feature type="domain" description="DnaB/C C-terminal" evidence="2">
    <location>
        <begin position="145"/>
        <end position="217"/>
    </location>
</feature>
<evidence type="ECO:0000313" key="5">
    <source>
        <dbReference type="Proteomes" id="UP001595817"/>
    </source>
</evidence>
<dbReference type="Pfam" id="PF07261">
    <property type="entry name" value="DnaB_2"/>
    <property type="match status" value="1"/>
</dbReference>
<dbReference type="Pfam" id="PF21984">
    <property type="entry name" value="DnaD_N"/>
    <property type="match status" value="1"/>
</dbReference>
<reference evidence="5" key="1">
    <citation type="journal article" date="2019" name="Int. J. Syst. Evol. Microbiol.">
        <title>The Global Catalogue of Microorganisms (GCM) 10K type strain sequencing project: providing services to taxonomists for standard genome sequencing and annotation.</title>
        <authorList>
            <consortium name="The Broad Institute Genomics Platform"/>
            <consortium name="The Broad Institute Genome Sequencing Center for Infectious Disease"/>
            <person name="Wu L."/>
            <person name="Ma J."/>
        </authorList>
    </citation>
    <scope>NUCLEOTIDE SEQUENCE [LARGE SCALE GENOMIC DNA]</scope>
    <source>
        <strain evidence="5">CCUG 59778</strain>
    </source>
</reference>
<name>A0ABV8X9W6_9LACT</name>
<evidence type="ECO:0000313" key="4">
    <source>
        <dbReference type="EMBL" id="MFC4410930.1"/>
    </source>
</evidence>
<evidence type="ECO:0000256" key="1">
    <source>
        <dbReference type="ARBA" id="ARBA00093462"/>
    </source>
</evidence>
<dbReference type="PANTHER" id="PTHR37293">
    <property type="entry name" value="PHAGE REPLICATION PROTEIN-RELATED"/>
    <property type="match status" value="1"/>
</dbReference>
<evidence type="ECO:0000259" key="2">
    <source>
        <dbReference type="Pfam" id="PF07261"/>
    </source>
</evidence>
<dbReference type="NCBIfam" id="TIGR01446">
    <property type="entry name" value="DnaD_dom"/>
    <property type="match status" value="1"/>
</dbReference>
<dbReference type="InterPro" id="IPR006343">
    <property type="entry name" value="DnaB/C_C"/>
</dbReference>
<keyword evidence="5" id="KW-1185">Reference proteome</keyword>
<accession>A0ABV8X9W6</accession>
<feature type="domain" description="DnaD N-terminal" evidence="3">
    <location>
        <begin position="32"/>
        <end position="131"/>
    </location>
</feature>
<dbReference type="SUPFAM" id="SSF158499">
    <property type="entry name" value="DnaD domain-like"/>
    <property type="match status" value="1"/>
</dbReference>
<dbReference type="EMBL" id="JBHSEC010000019">
    <property type="protein sequence ID" value="MFC4410930.1"/>
    <property type="molecule type" value="Genomic_DNA"/>
</dbReference>
<evidence type="ECO:0000259" key="3">
    <source>
        <dbReference type="Pfam" id="PF21984"/>
    </source>
</evidence>
<dbReference type="Gene3D" id="1.10.10.10">
    <property type="entry name" value="Winged helix-like DNA-binding domain superfamily/Winged helix DNA-binding domain"/>
    <property type="match status" value="1"/>
</dbReference>
<dbReference type="Gene3D" id="1.10.10.630">
    <property type="entry name" value="DnaD domain-like"/>
    <property type="match status" value="1"/>
</dbReference>
<gene>
    <name evidence="4" type="ORF">ACFOZY_10925</name>
</gene>
<dbReference type="InterPro" id="IPR036388">
    <property type="entry name" value="WH-like_DNA-bd_sf"/>
</dbReference>
<organism evidence="4 5">
    <name type="scientific">Chungangia koreensis</name>
    <dbReference type="NCBI Taxonomy" id="752657"/>
    <lineage>
        <taxon>Bacteria</taxon>
        <taxon>Bacillati</taxon>
        <taxon>Bacillota</taxon>
        <taxon>Bacilli</taxon>
        <taxon>Lactobacillales</taxon>
        <taxon>Chungangia</taxon>
    </lineage>
</organism>
<dbReference type="PANTHER" id="PTHR37293:SF6">
    <property type="entry name" value="DNA REPLICATION PROTEIN DNAD"/>
    <property type="match status" value="1"/>
</dbReference>
<dbReference type="RefSeq" id="WP_378155327.1">
    <property type="nucleotide sequence ID" value="NZ_JBHSEC010000019.1"/>
</dbReference>